<evidence type="ECO:0000313" key="1">
    <source>
        <dbReference type="EMBL" id="KAF5762204.1"/>
    </source>
</evidence>
<dbReference type="Proteomes" id="UP000215914">
    <property type="component" value="Unassembled WGS sequence"/>
</dbReference>
<comment type="caution">
    <text evidence="1">The sequence shown here is derived from an EMBL/GenBank/DDBJ whole genome shotgun (WGS) entry which is preliminary data.</text>
</comment>
<sequence length="60" mass="7046">MCNGALKSLKSVLLWMESDEMKGFYAVEELKKKGRVVFRKEKKFEIYLKSVSTRHTGSRF</sequence>
<accession>A0A9K3H2E9</accession>
<dbReference type="AlphaFoldDB" id="A0A9K3H2E9"/>
<evidence type="ECO:0000313" key="2">
    <source>
        <dbReference type="Proteomes" id="UP000215914"/>
    </source>
</evidence>
<reference evidence="1" key="2">
    <citation type="submission" date="2020-06" db="EMBL/GenBank/DDBJ databases">
        <title>Helianthus annuus Genome sequencing and assembly Release 2.</title>
        <authorList>
            <person name="Gouzy J."/>
            <person name="Langlade N."/>
            <person name="Munos S."/>
        </authorList>
    </citation>
    <scope>NUCLEOTIDE SEQUENCE</scope>
    <source>
        <tissue evidence="1">Leaves</tissue>
    </source>
</reference>
<organism evidence="1 2">
    <name type="scientific">Helianthus annuus</name>
    <name type="common">Common sunflower</name>
    <dbReference type="NCBI Taxonomy" id="4232"/>
    <lineage>
        <taxon>Eukaryota</taxon>
        <taxon>Viridiplantae</taxon>
        <taxon>Streptophyta</taxon>
        <taxon>Embryophyta</taxon>
        <taxon>Tracheophyta</taxon>
        <taxon>Spermatophyta</taxon>
        <taxon>Magnoliopsida</taxon>
        <taxon>eudicotyledons</taxon>
        <taxon>Gunneridae</taxon>
        <taxon>Pentapetalae</taxon>
        <taxon>asterids</taxon>
        <taxon>campanulids</taxon>
        <taxon>Asterales</taxon>
        <taxon>Asteraceae</taxon>
        <taxon>Asteroideae</taxon>
        <taxon>Heliantheae alliance</taxon>
        <taxon>Heliantheae</taxon>
        <taxon>Helianthus</taxon>
    </lineage>
</organism>
<dbReference type="EMBL" id="MNCJ02000331">
    <property type="protein sequence ID" value="KAF5762204.1"/>
    <property type="molecule type" value="Genomic_DNA"/>
</dbReference>
<name>A0A9K3H2E9_HELAN</name>
<gene>
    <name evidence="1" type="ORF">HanXRQr2_Chr16g0774031</name>
</gene>
<proteinExistence type="predicted"/>
<dbReference type="Gramene" id="mRNA:HanXRQr2_Chr16g0774031">
    <property type="protein sequence ID" value="mRNA:HanXRQr2_Chr16g0774031"/>
    <property type="gene ID" value="HanXRQr2_Chr16g0774031"/>
</dbReference>
<reference evidence="1" key="1">
    <citation type="journal article" date="2017" name="Nature">
        <title>The sunflower genome provides insights into oil metabolism, flowering and Asterid evolution.</title>
        <authorList>
            <person name="Badouin H."/>
            <person name="Gouzy J."/>
            <person name="Grassa C.J."/>
            <person name="Murat F."/>
            <person name="Staton S.E."/>
            <person name="Cottret L."/>
            <person name="Lelandais-Briere C."/>
            <person name="Owens G.L."/>
            <person name="Carrere S."/>
            <person name="Mayjonade B."/>
            <person name="Legrand L."/>
            <person name="Gill N."/>
            <person name="Kane N.C."/>
            <person name="Bowers J.E."/>
            <person name="Hubner S."/>
            <person name="Bellec A."/>
            <person name="Berard A."/>
            <person name="Berges H."/>
            <person name="Blanchet N."/>
            <person name="Boniface M.C."/>
            <person name="Brunel D."/>
            <person name="Catrice O."/>
            <person name="Chaidir N."/>
            <person name="Claudel C."/>
            <person name="Donnadieu C."/>
            <person name="Faraut T."/>
            <person name="Fievet G."/>
            <person name="Helmstetter N."/>
            <person name="King M."/>
            <person name="Knapp S.J."/>
            <person name="Lai Z."/>
            <person name="Le Paslier M.C."/>
            <person name="Lippi Y."/>
            <person name="Lorenzon L."/>
            <person name="Mandel J.R."/>
            <person name="Marage G."/>
            <person name="Marchand G."/>
            <person name="Marquand E."/>
            <person name="Bret-Mestries E."/>
            <person name="Morien E."/>
            <person name="Nambeesan S."/>
            <person name="Nguyen T."/>
            <person name="Pegot-Espagnet P."/>
            <person name="Pouilly N."/>
            <person name="Raftis F."/>
            <person name="Sallet E."/>
            <person name="Schiex T."/>
            <person name="Thomas J."/>
            <person name="Vandecasteele C."/>
            <person name="Vares D."/>
            <person name="Vear F."/>
            <person name="Vautrin S."/>
            <person name="Crespi M."/>
            <person name="Mangin B."/>
            <person name="Burke J.M."/>
            <person name="Salse J."/>
            <person name="Munos S."/>
            <person name="Vincourt P."/>
            <person name="Rieseberg L.H."/>
            <person name="Langlade N.B."/>
        </authorList>
    </citation>
    <scope>NUCLEOTIDE SEQUENCE</scope>
    <source>
        <tissue evidence="1">Leaves</tissue>
    </source>
</reference>
<keyword evidence="2" id="KW-1185">Reference proteome</keyword>
<protein>
    <submittedName>
        <fullName evidence="1">Uncharacterized protein</fullName>
    </submittedName>
</protein>